<protein>
    <submittedName>
        <fullName evidence="1">Uncharacterized protein</fullName>
    </submittedName>
</protein>
<dbReference type="EMBL" id="CM037161">
    <property type="protein sequence ID" value="KAH7854830.1"/>
    <property type="molecule type" value="Genomic_DNA"/>
</dbReference>
<dbReference type="Proteomes" id="UP000828048">
    <property type="component" value="Chromosome 11"/>
</dbReference>
<gene>
    <name evidence="1" type="ORF">Vadar_018182</name>
</gene>
<keyword evidence="2" id="KW-1185">Reference proteome</keyword>
<accession>A0ACB7YMU0</accession>
<evidence type="ECO:0000313" key="2">
    <source>
        <dbReference type="Proteomes" id="UP000828048"/>
    </source>
</evidence>
<sequence>MASTDSVEQIMASSDSTEVPPSRLCQTPTIINSTKTKSKCSIRHLLSDFKAKFCVSKPKSLEKNHHEAASSSATTHQNDNHSGAISFCSKMISSDLLLVDLALKNSMLLSDADLIANWVALQFVHEMQCKAQKNFDASRDRSLLVFGVGFAFINESTIYLVSSQQLDDAIEDMKLVSNLTPPRKVFHVIPTASIYSSDLGEGKVRLKELVNNVSDAAGKEDLMLHLRMLSLQNVQLLCMLFDFNNKMKD</sequence>
<name>A0ACB7YMU0_9ERIC</name>
<comment type="caution">
    <text evidence="1">The sequence shown here is derived from an EMBL/GenBank/DDBJ whole genome shotgun (WGS) entry which is preliminary data.</text>
</comment>
<reference evidence="1 2" key="1">
    <citation type="journal article" date="2021" name="Hortic Res">
        <title>High-quality reference genome and annotation aids understanding of berry development for evergreen blueberry (Vaccinium darrowii).</title>
        <authorList>
            <person name="Yu J."/>
            <person name="Hulse-Kemp A.M."/>
            <person name="Babiker E."/>
            <person name="Staton M."/>
        </authorList>
    </citation>
    <scope>NUCLEOTIDE SEQUENCE [LARGE SCALE GENOMIC DNA]</scope>
    <source>
        <strain evidence="2">cv. NJ 8807/NJ 8810</strain>
        <tissue evidence="1">Young leaf</tissue>
    </source>
</reference>
<organism evidence="1 2">
    <name type="scientific">Vaccinium darrowii</name>
    <dbReference type="NCBI Taxonomy" id="229202"/>
    <lineage>
        <taxon>Eukaryota</taxon>
        <taxon>Viridiplantae</taxon>
        <taxon>Streptophyta</taxon>
        <taxon>Embryophyta</taxon>
        <taxon>Tracheophyta</taxon>
        <taxon>Spermatophyta</taxon>
        <taxon>Magnoliopsida</taxon>
        <taxon>eudicotyledons</taxon>
        <taxon>Gunneridae</taxon>
        <taxon>Pentapetalae</taxon>
        <taxon>asterids</taxon>
        <taxon>Ericales</taxon>
        <taxon>Ericaceae</taxon>
        <taxon>Vaccinioideae</taxon>
        <taxon>Vaccinieae</taxon>
        <taxon>Vaccinium</taxon>
    </lineage>
</organism>
<evidence type="ECO:0000313" key="1">
    <source>
        <dbReference type="EMBL" id="KAH7854830.1"/>
    </source>
</evidence>
<proteinExistence type="predicted"/>